<dbReference type="FunFam" id="3.60.21.10:FF:000038">
    <property type="entry name" value="Probable inactive purple acid phosphatase 29"/>
    <property type="match status" value="2"/>
</dbReference>
<dbReference type="SUPFAM" id="SSF56300">
    <property type="entry name" value="Metallo-dependent phosphatases"/>
    <property type="match status" value="2"/>
</dbReference>
<dbReference type="GO" id="GO:0046872">
    <property type="term" value="F:metal ion binding"/>
    <property type="evidence" value="ECO:0007669"/>
    <property type="project" value="UniProtKB-KW"/>
</dbReference>
<accession>A0A9Q0JN18</accession>
<gene>
    <name evidence="12" type="ORF">Tsubulata_006914</name>
</gene>
<feature type="domain" description="Calcineurin-like phosphoesterase" evidence="11">
    <location>
        <begin position="448"/>
        <end position="704"/>
    </location>
</feature>
<comment type="cofactor">
    <cofactor evidence="1">
        <name>Zn(2+)</name>
        <dbReference type="ChEBI" id="CHEBI:29105"/>
    </cofactor>
</comment>
<evidence type="ECO:0000256" key="7">
    <source>
        <dbReference type="ARBA" id="ARBA00022729"/>
    </source>
</evidence>
<evidence type="ECO:0000256" key="4">
    <source>
        <dbReference type="ARBA" id="ARBA00011738"/>
    </source>
</evidence>
<evidence type="ECO:0000313" key="12">
    <source>
        <dbReference type="EMBL" id="KAJ4847739.1"/>
    </source>
</evidence>
<dbReference type="Proteomes" id="UP001141552">
    <property type="component" value="Unassembled WGS sequence"/>
</dbReference>
<evidence type="ECO:0000256" key="1">
    <source>
        <dbReference type="ARBA" id="ARBA00001947"/>
    </source>
</evidence>
<keyword evidence="9" id="KW-0408">Iron</keyword>
<keyword evidence="5" id="KW-0964">Secreted</keyword>
<dbReference type="PANTHER" id="PTHR32440">
    <property type="entry name" value="PHOSPHATASE DCR2-RELATED-RELATED"/>
    <property type="match status" value="1"/>
</dbReference>
<dbReference type="InterPro" id="IPR029052">
    <property type="entry name" value="Metallo-depent_PP-like"/>
</dbReference>
<dbReference type="Gene3D" id="3.60.21.10">
    <property type="match status" value="2"/>
</dbReference>
<name>A0A9Q0JN18_9ROSI</name>
<evidence type="ECO:0000256" key="10">
    <source>
        <dbReference type="ARBA" id="ARBA00023180"/>
    </source>
</evidence>
<keyword evidence="7" id="KW-0732">Signal</keyword>
<evidence type="ECO:0000256" key="9">
    <source>
        <dbReference type="ARBA" id="ARBA00023004"/>
    </source>
</evidence>
<dbReference type="GO" id="GO:0016788">
    <property type="term" value="F:hydrolase activity, acting on ester bonds"/>
    <property type="evidence" value="ECO:0007669"/>
    <property type="project" value="TreeGrafter"/>
</dbReference>
<comment type="subcellular location">
    <subcellularLocation>
        <location evidence="2">Secreted</location>
    </subcellularLocation>
</comment>
<reference evidence="12" key="2">
    <citation type="journal article" date="2023" name="Plants (Basel)">
        <title>Annotation of the Turnera subulata (Passifloraceae) Draft Genome Reveals the S-Locus Evolved after the Divergence of Turneroideae from Passifloroideae in a Stepwise Manner.</title>
        <authorList>
            <person name="Henning P.M."/>
            <person name="Roalson E.H."/>
            <person name="Mir W."/>
            <person name="McCubbin A.G."/>
            <person name="Shore J.S."/>
        </authorList>
    </citation>
    <scope>NUCLEOTIDE SEQUENCE</scope>
    <source>
        <strain evidence="12">F60SS</strain>
    </source>
</reference>
<dbReference type="OrthoDB" id="783096at2759"/>
<evidence type="ECO:0000256" key="6">
    <source>
        <dbReference type="ARBA" id="ARBA00022723"/>
    </source>
</evidence>
<dbReference type="AlphaFoldDB" id="A0A9Q0JN18"/>
<dbReference type="CDD" id="cd07383">
    <property type="entry name" value="MPP_Dcr2"/>
    <property type="match status" value="2"/>
</dbReference>
<feature type="domain" description="Calcineurin-like phosphoesterase" evidence="11">
    <location>
        <begin position="54"/>
        <end position="310"/>
    </location>
</feature>
<comment type="subunit">
    <text evidence="4">Homodimer.</text>
</comment>
<evidence type="ECO:0000256" key="5">
    <source>
        <dbReference type="ARBA" id="ARBA00022525"/>
    </source>
</evidence>
<dbReference type="InterPro" id="IPR004843">
    <property type="entry name" value="Calcineurin-like_PHP"/>
</dbReference>
<evidence type="ECO:0000259" key="11">
    <source>
        <dbReference type="Pfam" id="PF00149"/>
    </source>
</evidence>
<dbReference type="EMBL" id="JAKUCV010001087">
    <property type="protein sequence ID" value="KAJ4847739.1"/>
    <property type="molecule type" value="Genomic_DNA"/>
</dbReference>
<organism evidence="12 13">
    <name type="scientific">Turnera subulata</name>
    <dbReference type="NCBI Taxonomy" id="218843"/>
    <lineage>
        <taxon>Eukaryota</taxon>
        <taxon>Viridiplantae</taxon>
        <taxon>Streptophyta</taxon>
        <taxon>Embryophyta</taxon>
        <taxon>Tracheophyta</taxon>
        <taxon>Spermatophyta</taxon>
        <taxon>Magnoliopsida</taxon>
        <taxon>eudicotyledons</taxon>
        <taxon>Gunneridae</taxon>
        <taxon>Pentapetalae</taxon>
        <taxon>rosids</taxon>
        <taxon>fabids</taxon>
        <taxon>Malpighiales</taxon>
        <taxon>Passifloraceae</taxon>
        <taxon>Turnera</taxon>
    </lineage>
</organism>
<keyword evidence="6" id="KW-0479">Metal-binding</keyword>
<keyword evidence="10" id="KW-0325">Glycoprotein</keyword>
<keyword evidence="8" id="KW-0862">Zinc</keyword>
<evidence type="ECO:0000256" key="8">
    <source>
        <dbReference type="ARBA" id="ARBA00022833"/>
    </source>
</evidence>
<comment type="similarity">
    <text evidence="3">Belongs to the metallophosphoesterase superfamily. Purple acid phosphatase family.</text>
</comment>
<proteinExistence type="inferred from homology"/>
<evidence type="ECO:0000256" key="2">
    <source>
        <dbReference type="ARBA" id="ARBA00004613"/>
    </source>
</evidence>
<dbReference type="GO" id="GO:0005576">
    <property type="term" value="C:extracellular region"/>
    <property type="evidence" value="ECO:0007669"/>
    <property type="project" value="UniProtKB-SubCell"/>
</dbReference>
<sequence>MHNRLKTMVNQNRTWPSISYTGAWLVFLFSLCYILPNPVMGTQQKLRFGAEGEFKILQVADMHYGTGSDTGCLDVLPTQKPCSDLNTTAFLDRMIRAEKPNLIVFTGDNIYGRDAKEPTISMDAAFRPAITSGIPWVAILGNHDQESSLSREEVMKYIVGLKNTLSKVNPPEAKRIDGFGNNNLEIGGVKGSKFQNKSVLNLYFLDSGDYPSFPLIPGYDWIKGSQQNWFKKTSEKLQKAYMSDPEAQKGPAPGLVYFHIPLPEFRKIDASSYIGQKQEVVGAPIWNSGFFKTISNSGDVRAVFVGHDHVNDFCGNMGGIELCYAGGFGYHAYGKAGWSRRARVVVASLEKTKEGDWGAVESIKTWKRLDDEQLTTIDSQILWSKSSAGPGPPSPRYNPIVQRLINKESRTCLPLPRLLGVLLALCVLVPEFVLGVKQELRFGRTGEFKILQVADMHYADGKTTGCLDVFPSQMPTCSDLNTTAFVKRMIQAEKPDFIVFTGDNIYAFDCTDAAKSLDAAFAPAIASKIPWAAVLGNHDQESTLSREGVMKHIVGLKNTLSQLNPVEAHVIDGFGNYNLEIGGVKGSEFENKSVLNLYFLDSGDYSTVPSIPGYGWIKPSQQFWFQRTSAKLRRAYMSKPFAQRGPAPGLAYFHIPLPEFASFDSSNFTGVKQEGISSASVNSGFFTTMVEAGDVKAAFTGHDHLNDFCGELTGIKLCYAGGFGYHAYGKAGWDRRARVVVASLEKTEKGGWGAVKSIKTWKRLDDKQLTAIDGMVGGA</sequence>
<dbReference type="PANTHER" id="PTHR32440:SF0">
    <property type="entry name" value="PHOSPHATASE DCR2-RELATED"/>
    <property type="match status" value="1"/>
</dbReference>
<comment type="caution">
    <text evidence="12">The sequence shown here is derived from an EMBL/GenBank/DDBJ whole genome shotgun (WGS) entry which is preliminary data.</text>
</comment>
<reference evidence="12" key="1">
    <citation type="submission" date="2022-02" db="EMBL/GenBank/DDBJ databases">
        <authorList>
            <person name="Henning P.M."/>
            <person name="McCubbin A.G."/>
            <person name="Shore J.S."/>
        </authorList>
    </citation>
    <scope>NUCLEOTIDE SEQUENCE</scope>
    <source>
        <strain evidence="12">F60SS</strain>
        <tissue evidence="12">Leaves</tissue>
    </source>
</reference>
<evidence type="ECO:0000256" key="3">
    <source>
        <dbReference type="ARBA" id="ARBA00008723"/>
    </source>
</evidence>
<protein>
    <recommendedName>
        <fullName evidence="11">Calcineurin-like phosphoesterase domain-containing protein</fullName>
    </recommendedName>
</protein>
<keyword evidence="13" id="KW-1185">Reference proteome</keyword>
<dbReference type="Pfam" id="PF00149">
    <property type="entry name" value="Metallophos"/>
    <property type="match status" value="2"/>
</dbReference>
<evidence type="ECO:0000313" key="13">
    <source>
        <dbReference type="Proteomes" id="UP001141552"/>
    </source>
</evidence>
<dbReference type="GO" id="GO:0005737">
    <property type="term" value="C:cytoplasm"/>
    <property type="evidence" value="ECO:0007669"/>
    <property type="project" value="TreeGrafter"/>
</dbReference>